<name>A0A835WTE1_9CHLO</name>
<protein>
    <submittedName>
        <fullName evidence="2">Uncharacterized protein</fullName>
    </submittedName>
</protein>
<dbReference type="Proteomes" id="UP000613740">
    <property type="component" value="Unassembled WGS sequence"/>
</dbReference>
<feature type="compositionally biased region" description="Low complexity" evidence="1">
    <location>
        <begin position="35"/>
        <end position="49"/>
    </location>
</feature>
<sequence>MVACGPALRKPHPLAAHSVVASLPIAATAATGQLPRRAVTSSSSSSSPVHHARTSSTEDNLTAAAAAAVPDASPNASATDYASRCL</sequence>
<feature type="region of interest" description="Disordered" evidence="1">
    <location>
        <begin position="32"/>
        <end position="86"/>
    </location>
</feature>
<dbReference type="EMBL" id="JAEHOD010000003">
    <property type="protein sequence ID" value="KAG2453868.1"/>
    <property type="molecule type" value="Genomic_DNA"/>
</dbReference>
<reference evidence="2" key="1">
    <citation type="journal article" date="2020" name="bioRxiv">
        <title>Comparative genomics of Chlamydomonas.</title>
        <authorList>
            <person name="Craig R.J."/>
            <person name="Hasan A.R."/>
            <person name="Ness R.W."/>
            <person name="Keightley P.D."/>
        </authorList>
    </citation>
    <scope>NUCLEOTIDE SEQUENCE</scope>
    <source>
        <strain evidence="2">CCAP 11/173</strain>
    </source>
</reference>
<dbReference type="AlphaFoldDB" id="A0A835WTE1"/>
<accession>A0A835WTE1</accession>
<gene>
    <name evidence="2" type="ORF">HYH02_002075</name>
</gene>
<evidence type="ECO:0000313" key="3">
    <source>
        <dbReference type="Proteomes" id="UP000613740"/>
    </source>
</evidence>
<organism evidence="2 3">
    <name type="scientific">Chlamydomonas schloesseri</name>
    <dbReference type="NCBI Taxonomy" id="2026947"/>
    <lineage>
        <taxon>Eukaryota</taxon>
        <taxon>Viridiplantae</taxon>
        <taxon>Chlorophyta</taxon>
        <taxon>core chlorophytes</taxon>
        <taxon>Chlorophyceae</taxon>
        <taxon>CS clade</taxon>
        <taxon>Chlamydomonadales</taxon>
        <taxon>Chlamydomonadaceae</taxon>
        <taxon>Chlamydomonas</taxon>
    </lineage>
</organism>
<comment type="caution">
    <text evidence="2">The sequence shown here is derived from an EMBL/GenBank/DDBJ whole genome shotgun (WGS) entry which is preliminary data.</text>
</comment>
<evidence type="ECO:0000256" key="1">
    <source>
        <dbReference type="SAM" id="MobiDB-lite"/>
    </source>
</evidence>
<evidence type="ECO:0000313" key="2">
    <source>
        <dbReference type="EMBL" id="KAG2453868.1"/>
    </source>
</evidence>
<keyword evidence="3" id="KW-1185">Reference proteome</keyword>
<proteinExistence type="predicted"/>
<feature type="compositionally biased region" description="Low complexity" evidence="1">
    <location>
        <begin position="63"/>
        <end position="78"/>
    </location>
</feature>